<dbReference type="Proteomes" id="UP000290289">
    <property type="component" value="Chromosome 5"/>
</dbReference>
<dbReference type="AlphaFoldDB" id="A0A498JYW8"/>
<name>A0A498JYW8_MALDO</name>
<gene>
    <name evidence="1" type="ORF">DVH24_037726</name>
</gene>
<comment type="caution">
    <text evidence="1">The sequence shown here is derived from an EMBL/GenBank/DDBJ whole genome shotgun (WGS) entry which is preliminary data.</text>
</comment>
<protein>
    <submittedName>
        <fullName evidence="1">Uncharacterized protein</fullName>
    </submittedName>
</protein>
<evidence type="ECO:0000313" key="2">
    <source>
        <dbReference type="Proteomes" id="UP000290289"/>
    </source>
</evidence>
<keyword evidence="2" id="KW-1185">Reference proteome</keyword>
<sequence length="119" mass="13210">MFVPYEIDVPSISSTSTFVHPLQVPIYEPSCHNGPPLISPSRSKGTSRPPFMIKPLADRVAFASDVSGLQNTYDARVLHGATIATTDFKGAYTSLKCDIMQYYRSHYEIPEFLSSISFC</sequence>
<accession>A0A498JYW8</accession>
<dbReference type="EMBL" id="RDQH01000331">
    <property type="protein sequence ID" value="RXI00178.1"/>
    <property type="molecule type" value="Genomic_DNA"/>
</dbReference>
<organism evidence="1 2">
    <name type="scientific">Malus domestica</name>
    <name type="common">Apple</name>
    <name type="synonym">Pyrus malus</name>
    <dbReference type="NCBI Taxonomy" id="3750"/>
    <lineage>
        <taxon>Eukaryota</taxon>
        <taxon>Viridiplantae</taxon>
        <taxon>Streptophyta</taxon>
        <taxon>Embryophyta</taxon>
        <taxon>Tracheophyta</taxon>
        <taxon>Spermatophyta</taxon>
        <taxon>Magnoliopsida</taxon>
        <taxon>eudicotyledons</taxon>
        <taxon>Gunneridae</taxon>
        <taxon>Pentapetalae</taxon>
        <taxon>rosids</taxon>
        <taxon>fabids</taxon>
        <taxon>Rosales</taxon>
        <taxon>Rosaceae</taxon>
        <taxon>Amygdaloideae</taxon>
        <taxon>Maleae</taxon>
        <taxon>Malus</taxon>
    </lineage>
</organism>
<reference evidence="1 2" key="1">
    <citation type="submission" date="2018-10" db="EMBL/GenBank/DDBJ databases">
        <title>A high-quality apple genome assembly.</title>
        <authorList>
            <person name="Hu J."/>
        </authorList>
    </citation>
    <scope>NUCLEOTIDE SEQUENCE [LARGE SCALE GENOMIC DNA]</scope>
    <source>
        <strain evidence="2">cv. HFTH1</strain>
        <tissue evidence="1">Young leaf</tissue>
    </source>
</reference>
<proteinExistence type="predicted"/>
<evidence type="ECO:0000313" key="1">
    <source>
        <dbReference type="EMBL" id="RXI00178.1"/>
    </source>
</evidence>